<evidence type="ECO:0000259" key="1">
    <source>
        <dbReference type="PROSITE" id="PS51464"/>
    </source>
</evidence>
<dbReference type="PANTHER" id="PTHR10937:SF14">
    <property type="entry name" value="FRUCTOSELYSINE 6-PHOSPHATE DEGLYCASE"/>
    <property type="match status" value="1"/>
</dbReference>
<dbReference type="PROSITE" id="PS51257">
    <property type="entry name" value="PROKAR_LIPOPROTEIN"/>
    <property type="match status" value="1"/>
</dbReference>
<dbReference type="GO" id="GO:0006487">
    <property type="term" value="P:protein N-linked glycosylation"/>
    <property type="evidence" value="ECO:0007669"/>
    <property type="project" value="TreeGrafter"/>
</dbReference>
<dbReference type="GO" id="GO:0004360">
    <property type="term" value="F:glutamine-fructose-6-phosphate transaminase (isomerizing) activity"/>
    <property type="evidence" value="ECO:0007669"/>
    <property type="project" value="TreeGrafter"/>
</dbReference>
<dbReference type="InterPro" id="IPR046348">
    <property type="entry name" value="SIS_dom_sf"/>
</dbReference>
<dbReference type="Pfam" id="PF01380">
    <property type="entry name" value="SIS"/>
    <property type="match status" value="1"/>
</dbReference>
<dbReference type="KEGG" id="ehn:H9Q80_04175"/>
<dbReference type="GO" id="GO:0006047">
    <property type="term" value="P:UDP-N-acetylglucosamine metabolic process"/>
    <property type="evidence" value="ECO:0007669"/>
    <property type="project" value="TreeGrafter"/>
</dbReference>
<dbReference type="PANTHER" id="PTHR10937">
    <property type="entry name" value="GLUCOSAMINE--FRUCTOSE-6-PHOSPHATE AMINOTRANSFERASE, ISOMERIZING"/>
    <property type="match status" value="1"/>
</dbReference>
<dbReference type="SUPFAM" id="SSF53697">
    <property type="entry name" value="SIS domain"/>
    <property type="match status" value="1"/>
</dbReference>
<keyword evidence="3" id="KW-1185">Reference proteome</keyword>
<dbReference type="GO" id="GO:0006002">
    <property type="term" value="P:fructose 6-phosphate metabolic process"/>
    <property type="evidence" value="ECO:0007669"/>
    <property type="project" value="TreeGrafter"/>
</dbReference>
<dbReference type="EMBL" id="CP060636">
    <property type="protein sequence ID" value="QNM13154.1"/>
    <property type="molecule type" value="Genomic_DNA"/>
</dbReference>
<dbReference type="AlphaFoldDB" id="A0A7G9GQS2"/>
<evidence type="ECO:0000313" key="3">
    <source>
        <dbReference type="Proteomes" id="UP000515856"/>
    </source>
</evidence>
<accession>A0A7G9GQS2</accession>
<sequence length="320" mass="36172">MVDVKQLINEICSKKEIHSISFSGCGGSLACFYAPYYYVTRVSDKLSATYTTANEFVHDTPISVDNHALVVVASRKGNTAETVEAARKAKQLGATTIGLAYLKDTALEEVVDYIIHYEVGDDALFEETKAAYALKIAYELVNTVEGDKNYEKMRQAMTLLNTLIPDAKKAIMPKAIRFAQEYQNDTMIYTMGSGCAWSSAQQQSICIFMEMQWINSAVIHTGEFFHGPFEITDENTAFLLLKSTGKTRKLDDRAINFLNNFNHHLTVIDAMDYGFEKLGDVSEYFDALFYTAMLGVFNPLLADLRNHPLSKRRYMWKYAY</sequence>
<dbReference type="Gene3D" id="3.40.50.10490">
    <property type="entry name" value="Glucose-6-phosphate isomerase like protein, domain 1"/>
    <property type="match status" value="1"/>
</dbReference>
<dbReference type="InterPro" id="IPR001347">
    <property type="entry name" value="SIS_dom"/>
</dbReference>
<organism evidence="2 3">
    <name type="scientific">[Eubacterium] hominis</name>
    <dbReference type="NCBI Taxonomy" id="2764325"/>
    <lineage>
        <taxon>Bacteria</taxon>
        <taxon>Bacillati</taxon>
        <taxon>Bacillota</taxon>
        <taxon>Erysipelotrichia</taxon>
        <taxon>Erysipelotrichales</taxon>
        <taxon>Erysipelotrichaceae</taxon>
        <taxon>Amedibacillus</taxon>
    </lineage>
</organism>
<dbReference type="Gene3D" id="1.10.10.2240">
    <property type="match status" value="1"/>
</dbReference>
<dbReference type="GO" id="GO:0097367">
    <property type="term" value="F:carbohydrate derivative binding"/>
    <property type="evidence" value="ECO:0007669"/>
    <property type="project" value="InterPro"/>
</dbReference>
<feature type="domain" description="SIS" evidence="1">
    <location>
        <begin position="7"/>
        <end position="151"/>
    </location>
</feature>
<name>A0A7G9GQS2_9FIRM</name>
<gene>
    <name evidence="2" type="ORF">H9Q80_04175</name>
</gene>
<dbReference type="PROSITE" id="PS51464">
    <property type="entry name" value="SIS"/>
    <property type="match status" value="1"/>
</dbReference>
<evidence type="ECO:0000313" key="2">
    <source>
        <dbReference type="EMBL" id="QNM13154.1"/>
    </source>
</evidence>
<dbReference type="Gene3D" id="3.40.50.12570">
    <property type="match status" value="1"/>
</dbReference>
<dbReference type="Proteomes" id="UP000515856">
    <property type="component" value="Chromosome"/>
</dbReference>
<dbReference type="RefSeq" id="WP_187426265.1">
    <property type="nucleotide sequence ID" value="NZ_CP060636.1"/>
</dbReference>
<proteinExistence type="predicted"/>
<protein>
    <submittedName>
        <fullName evidence="2">SIS domain-containing protein</fullName>
    </submittedName>
</protein>
<reference evidence="2 3" key="1">
    <citation type="submission" date="2020-08" db="EMBL/GenBank/DDBJ databases">
        <authorList>
            <person name="Liu C."/>
            <person name="Sun Q."/>
        </authorList>
    </citation>
    <scope>NUCLEOTIDE SEQUENCE [LARGE SCALE GENOMIC DNA]</scope>
    <source>
        <strain evidence="2 3">NSJ-61</strain>
    </source>
</reference>